<proteinExistence type="predicted"/>
<reference evidence="2 3" key="1">
    <citation type="submission" date="2019-10" db="EMBL/GenBank/DDBJ databases">
        <authorList>
            <person name="Palmer J.M."/>
        </authorList>
    </citation>
    <scope>NUCLEOTIDE SEQUENCE [LARGE SCALE GENOMIC DNA]</scope>
    <source>
        <strain evidence="2 3">TWF506</strain>
    </source>
</reference>
<dbReference type="GO" id="GO:0005634">
    <property type="term" value="C:nucleus"/>
    <property type="evidence" value="ECO:0007669"/>
    <property type="project" value="TreeGrafter"/>
</dbReference>
<evidence type="ECO:0000313" key="2">
    <source>
        <dbReference type="EMBL" id="KAK6521591.1"/>
    </source>
</evidence>
<dbReference type="Gene3D" id="3.30.420.10">
    <property type="entry name" value="Ribonuclease H-like superfamily/Ribonuclease H"/>
    <property type="match status" value="1"/>
</dbReference>
<evidence type="ECO:0000313" key="3">
    <source>
        <dbReference type="Proteomes" id="UP001307849"/>
    </source>
</evidence>
<dbReference type="InterPro" id="IPR040151">
    <property type="entry name" value="Gfd2/YDR514C-like"/>
</dbReference>
<dbReference type="PANTHER" id="PTHR28083:SF1">
    <property type="entry name" value="GOOD FOR FULL DBP5 ACTIVITY PROTEIN 2"/>
    <property type="match status" value="1"/>
</dbReference>
<keyword evidence="3" id="KW-1185">Reference proteome</keyword>
<dbReference type="InterPro" id="IPR036397">
    <property type="entry name" value="RNaseH_sf"/>
</dbReference>
<feature type="domain" description="Gfd2/YDR514C-like C-terminal" evidence="1">
    <location>
        <begin position="38"/>
        <end position="211"/>
    </location>
</feature>
<dbReference type="AlphaFoldDB" id="A0AAN8P3D5"/>
<dbReference type="SUPFAM" id="SSF53098">
    <property type="entry name" value="Ribonuclease H-like"/>
    <property type="match status" value="1"/>
</dbReference>
<evidence type="ECO:0000259" key="1">
    <source>
        <dbReference type="Pfam" id="PF21762"/>
    </source>
</evidence>
<sequence>MVDTNTNIKHNSVQALQGVLRLTPPSQSPLYEDVKDAVFVAIDCENASEFMKCNSLENANSQIGLAILDTRDLPGPDSSIVNISTYNFATGTSKYGKRVSTRFLFGKSYNLCTQKEQLAEQIKNIIPESRNIILVGHAIRQDLMALSSLDAGFLEYRFFDTQTIARSVLPVINKNMKANESLHNLLKYFNCPFDRLHCAGNDANFTLRLLLLLAIYPLKKVTLQPDQEEIVKNLKNIAYNPLPAPKPYPHDIALARKQGRRQRKLRARFQDSDTIARVRAERARKKEGKLVARIPEMWEILEAASALGDFLPLR</sequence>
<dbReference type="EMBL" id="JAVHJM010000001">
    <property type="protein sequence ID" value="KAK6521591.1"/>
    <property type="molecule type" value="Genomic_DNA"/>
</dbReference>
<accession>A0AAN8P3D5</accession>
<organism evidence="2 3">
    <name type="scientific">Arthrobotrys conoides</name>
    <dbReference type="NCBI Taxonomy" id="74498"/>
    <lineage>
        <taxon>Eukaryota</taxon>
        <taxon>Fungi</taxon>
        <taxon>Dikarya</taxon>
        <taxon>Ascomycota</taxon>
        <taxon>Pezizomycotina</taxon>
        <taxon>Orbiliomycetes</taxon>
        <taxon>Orbiliales</taxon>
        <taxon>Orbiliaceae</taxon>
        <taxon>Arthrobotrys</taxon>
    </lineage>
</organism>
<dbReference type="PANTHER" id="PTHR28083">
    <property type="entry name" value="GOOD FOR FULL DBP5 ACTIVITY PROTEIN 2"/>
    <property type="match status" value="1"/>
</dbReference>
<comment type="caution">
    <text evidence="2">The sequence shown here is derived from an EMBL/GenBank/DDBJ whole genome shotgun (WGS) entry which is preliminary data.</text>
</comment>
<dbReference type="GO" id="GO:0003676">
    <property type="term" value="F:nucleic acid binding"/>
    <property type="evidence" value="ECO:0007669"/>
    <property type="project" value="InterPro"/>
</dbReference>
<gene>
    <name evidence="2" type="ORF">TWF506_001803</name>
</gene>
<dbReference type="InterPro" id="IPR012337">
    <property type="entry name" value="RNaseH-like_sf"/>
</dbReference>
<dbReference type="InterPro" id="IPR048519">
    <property type="entry name" value="Gfd2/YDR514C-like_C"/>
</dbReference>
<protein>
    <recommendedName>
        <fullName evidence="1">Gfd2/YDR514C-like C-terminal domain-containing protein</fullName>
    </recommendedName>
</protein>
<dbReference type="Proteomes" id="UP001307849">
    <property type="component" value="Unassembled WGS sequence"/>
</dbReference>
<name>A0AAN8P3D5_9PEZI</name>
<dbReference type="Pfam" id="PF21762">
    <property type="entry name" value="DEDDh_C"/>
    <property type="match status" value="1"/>
</dbReference>